<dbReference type="Pfam" id="PF01207">
    <property type="entry name" value="Dus"/>
    <property type="match status" value="1"/>
</dbReference>
<evidence type="ECO:0000256" key="9">
    <source>
        <dbReference type="SAM" id="MobiDB-lite"/>
    </source>
</evidence>
<keyword evidence="2" id="KW-0820">tRNA-binding</keyword>
<dbReference type="InterPro" id="IPR035587">
    <property type="entry name" value="DUS-like_FMN-bd"/>
</dbReference>
<dbReference type="GO" id="GO:0017150">
    <property type="term" value="F:tRNA dihydrouridine synthase activity"/>
    <property type="evidence" value="ECO:0007669"/>
    <property type="project" value="InterPro"/>
</dbReference>
<dbReference type="InterPro" id="IPR018517">
    <property type="entry name" value="tRNA_hU_synthase_CS"/>
</dbReference>
<feature type="region of interest" description="Disordered" evidence="9">
    <location>
        <begin position="49"/>
        <end position="106"/>
    </location>
</feature>
<gene>
    <name evidence="11" type="ORF">PAUS00366_LOCUS22988</name>
</gene>
<dbReference type="AlphaFoldDB" id="A0A7S4AYK2"/>
<dbReference type="InterPro" id="IPR004653">
    <property type="entry name" value="DusA"/>
</dbReference>
<accession>A0A7S4AYK2</accession>
<keyword evidence="4" id="KW-0288">FMN</keyword>
<dbReference type="GO" id="GO:0000049">
    <property type="term" value="F:tRNA binding"/>
    <property type="evidence" value="ECO:0007669"/>
    <property type="project" value="UniProtKB-KW"/>
</dbReference>
<keyword evidence="6" id="KW-0521">NADP</keyword>
<dbReference type="PANTHER" id="PTHR42907:SF1">
    <property type="entry name" value="FMN-LINKED OXIDOREDUCTASES SUPERFAMILY PROTEIN"/>
    <property type="match status" value="1"/>
</dbReference>
<dbReference type="Gene3D" id="3.20.20.70">
    <property type="entry name" value="Aldolase class I"/>
    <property type="match status" value="1"/>
</dbReference>
<dbReference type="InterPro" id="IPR013785">
    <property type="entry name" value="Aldolase_TIM"/>
</dbReference>
<organism evidence="11">
    <name type="scientific">Pseudo-nitzschia australis</name>
    <dbReference type="NCBI Taxonomy" id="44445"/>
    <lineage>
        <taxon>Eukaryota</taxon>
        <taxon>Sar</taxon>
        <taxon>Stramenopiles</taxon>
        <taxon>Ochrophyta</taxon>
        <taxon>Bacillariophyta</taxon>
        <taxon>Bacillariophyceae</taxon>
        <taxon>Bacillariophycidae</taxon>
        <taxon>Bacillariales</taxon>
        <taxon>Bacillariaceae</taxon>
        <taxon>Pseudo-nitzschia</taxon>
    </lineage>
</organism>
<feature type="compositionally biased region" description="Polar residues" evidence="9">
    <location>
        <begin position="61"/>
        <end position="71"/>
    </location>
</feature>
<dbReference type="EMBL" id="HBIX01035175">
    <property type="protein sequence ID" value="CAE0730202.1"/>
    <property type="molecule type" value="Transcribed_RNA"/>
</dbReference>
<evidence type="ECO:0000256" key="7">
    <source>
        <dbReference type="ARBA" id="ARBA00022884"/>
    </source>
</evidence>
<keyword evidence="8" id="KW-0560">Oxidoreductase</keyword>
<keyword evidence="3" id="KW-0285">Flavoprotein</keyword>
<evidence type="ECO:0000256" key="3">
    <source>
        <dbReference type="ARBA" id="ARBA00022630"/>
    </source>
</evidence>
<evidence type="ECO:0000256" key="5">
    <source>
        <dbReference type="ARBA" id="ARBA00022694"/>
    </source>
</evidence>
<name>A0A7S4AYK2_9STRA</name>
<dbReference type="SUPFAM" id="SSF51395">
    <property type="entry name" value="FMN-linked oxidoreductases"/>
    <property type="match status" value="1"/>
</dbReference>
<dbReference type="GO" id="GO:0050660">
    <property type="term" value="F:flavin adenine dinucleotide binding"/>
    <property type="evidence" value="ECO:0007669"/>
    <property type="project" value="InterPro"/>
</dbReference>
<evidence type="ECO:0000313" key="11">
    <source>
        <dbReference type="EMBL" id="CAE0730202.1"/>
    </source>
</evidence>
<evidence type="ECO:0000259" key="10">
    <source>
        <dbReference type="Pfam" id="PF01207"/>
    </source>
</evidence>
<sequence length="591" mass="65342">MDLYVHGLRFGRTHILVLLITMVIATVRTKVCTSFLFPSQLNKKNSILTKQSTTHHHRQRSSFAAKSNTCTKHADDGTKLFSSTGTPSSDDSTHNGGSAYNANSPNRVVLGRDASAKYDALMGASKLQLAPMMEYTDRNFRHLVRLLSGKTLLYTEMVAANSLAYERAACMEEYERTATEASPTASPPSPQEVRENYSDNYLQRYLTQGRVEPLEGPSVLQLGGSDPKSLYEAALTVMEMTDRGHCDYTALNLNCGCPSPKVAGKGCFGAALMDEPKLVSELTNALHEGCDGKLPVTVKCRIGTDTGDPFTSEGYAETDPELEYSRLCRFIETIAANSPVTDFSVHARIAVLRKSFSPADNRKIPPLKYELVRRLAQDYPELTFTLNGGIDTLSQAQDQLNQCPELNGVMIGRGFAADPWGFAMADSLLYDTGNTEGFAPRNRLEVLTEYAKHADAEEERGNPAKIRRFITKAVQTLFTAEPNAKRYRIALDEIGAQPKQLLREGKSLEGQPPLSELILNAAHTHLSEEVLLRTPKESYEKKLYEERKSALRAGRSSAVVDWQLERIQQQQENGMGSYEAVLAGSETSMRD</sequence>
<evidence type="ECO:0000256" key="4">
    <source>
        <dbReference type="ARBA" id="ARBA00022643"/>
    </source>
</evidence>
<dbReference type="CDD" id="cd02801">
    <property type="entry name" value="DUS_like_FMN"/>
    <property type="match status" value="1"/>
</dbReference>
<evidence type="ECO:0000256" key="8">
    <source>
        <dbReference type="ARBA" id="ARBA00023002"/>
    </source>
</evidence>
<evidence type="ECO:0000256" key="1">
    <source>
        <dbReference type="ARBA" id="ARBA00001917"/>
    </source>
</evidence>
<keyword evidence="7" id="KW-0694">RNA-binding</keyword>
<keyword evidence="5" id="KW-0819">tRNA processing</keyword>
<protein>
    <recommendedName>
        <fullName evidence="10">DUS-like FMN-binding domain-containing protein</fullName>
    </recommendedName>
</protein>
<evidence type="ECO:0000256" key="6">
    <source>
        <dbReference type="ARBA" id="ARBA00022857"/>
    </source>
</evidence>
<evidence type="ECO:0000256" key="2">
    <source>
        <dbReference type="ARBA" id="ARBA00022555"/>
    </source>
</evidence>
<reference evidence="11" key="1">
    <citation type="submission" date="2021-01" db="EMBL/GenBank/DDBJ databases">
        <authorList>
            <person name="Corre E."/>
            <person name="Pelletier E."/>
            <person name="Niang G."/>
            <person name="Scheremetjew M."/>
            <person name="Finn R."/>
            <person name="Kale V."/>
            <person name="Holt S."/>
            <person name="Cochrane G."/>
            <person name="Meng A."/>
            <person name="Brown T."/>
            <person name="Cohen L."/>
        </authorList>
    </citation>
    <scope>NUCLEOTIDE SEQUENCE</scope>
    <source>
        <strain evidence="11">10249 10 AB</strain>
    </source>
</reference>
<feature type="compositionally biased region" description="Polar residues" evidence="9">
    <location>
        <begin position="94"/>
        <end position="106"/>
    </location>
</feature>
<dbReference type="PANTHER" id="PTHR42907">
    <property type="entry name" value="FMN-LINKED OXIDOREDUCTASES SUPERFAMILY PROTEIN"/>
    <property type="match status" value="1"/>
</dbReference>
<feature type="domain" description="DUS-like FMN-binding" evidence="10">
    <location>
        <begin position="129"/>
        <end position="500"/>
    </location>
</feature>
<dbReference type="PROSITE" id="PS01136">
    <property type="entry name" value="UPF0034"/>
    <property type="match status" value="1"/>
</dbReference>
<proteinExistence type="predicted"/>
<comment type="cofactor">
    <cofactor evidence="1">
        <name>FMN</name>
        <dbReference type="ChEBI" id="CHEBI:58210"/>
    </cofactor>
</comment>